<sequence length="129" mass="14552">MRELLEKIEARQTAARDEAGRLHEQIAHLTDQLARAERVLERLQITRETLLELAGEDDRTSGPLPSAYRQILTLFENADDGLHARDVCRALDLGAEPRHTEGTRAKLKRLVSRGVLIEPEPGLFAMPHQ</sequence>
<feature type="coiled-coil region" evidence="1">
    <location>
        <begin position="5"/>
        <end position="53"/>
    </location>
</feature>
<gene>
    <name evidence="2" type="ORF">AB5J51_39450</name>
</gene>
<evidence type="ECO:0000256" key="1">
    <source>
        <dbReference type="SAM" id="Coils"/>
    </source>
</evidence>
<keyword evidence="1" id="KW-0175">Coiled coil</keyword>
<protein>
    <submittedName>
        <fullName evidence="2">Uncharacterized protein</fullName>
    </submittedName>
</protein>
<evidence type="ECO:0000313" key="2">
    <source>
        <dbReference type="EMBL" id="XDV68537.1"/>
    </source>
</evidence>
<dbReference type="RefSeq" id="WP_369780040.1">
    <property type="nucleotide sequence ID" value="NZ_CP165727.1"/>
</dbReference>
<proteinExistence type="predicted"/>
<dbReference type="AlphaFoldDB" id="A0AB39YF32"/>
<reference evidence="2" key="1">
    <citation type="submission" date="2024-08" db="EMBL/GenBank/DDBJ databases">
        <authorList>
            <person name="Yu S.T."/>
        </authorList>
    </citation>
    <scope>NUCLEOTIDE SEQUENCE</scope>
    <source>
        <strain evidence="2">R33</strain>
    </source>
</reference>
<organism evidence="2">
    <name type="scientific">Streptomyces sp. R33</name>
    <dbReference type="NCBI Taxonomy" id="3238629"/>
    <lineage>
        <taxon>Bacteria</taxon>
        <taxon>Bacillati</taxon>
        <taxon>Actinomycetota</taxon>
        <taxon>Actinomycetes</taxon>
        <taxon>Kitasatosporales</taxon>
        <taxon>Streptomycetaceae</taxon>
        <taxon>Streptomyces</taxon>
    </lineage>
</organism>
<dbReference type="EMBL" id="CP165727">
    <property type="protein sequence ID" value="XDV68537.1"/>
    <property type="molecule type" value="Genomic_DNA"/>
</dbReference>
<accession>A0AB39YF32</accession>
<name>A0AB39YF32_9ACTN</name>